<accession>A0A1Q3DW52</accession>
<name>A0A1Q3DW52_LENED</name>
<gene>
    <name evidence="1" type="ORF">LENED_000504</name>
</gene>
<protein>
    <submittedName>
        <fullName evidence="1">Uncharacterized protein</fullName>
    </submittedName>
</protein>
<reference evidence="1 2" key="2">
    <citation type="submission" date="2017-02" db="EMBL/GenBank/DDBJ databases">
        <title>A genome survey and senescence transcriptome analysis in Lentinula edodes.</title>
        <authorList>
            <person name="Sakamoto Y."/>
            <person name="Nakade K."/>
            <person name="Sato S."/>
            <person name="Yoshida Y."/>
            <person name="Miyazaki K."/>
            <person name="Natsume S."/>
            <person name="Konno N."/>
        </authorList>
    </citation>
    <scope>NUCLEOTIDE SEQUENCE [LARGE SCALE GENOMIC DNA]</scope>
    <source>
        <strain evidence="1 2">NBRC 111202</strain>
    </source>
</reference>
<dbReference type="EMBL" id="BDGU01000007">
    <property type="protein sequence ID" value="GAV99073.1"/>
    <property type="molecule type" value="Genomic_DNA"/>
</dbReference>
<evidence type="ECO:0000313" key="2">
    <source>
        <dbReference type="Proteomes" id="UP000188533"/>
    </source>
</evidence>
<dbReference type="AlphaFoldDB" id="A0A1Q3DW52"/>
<dbReference type="Proteomes" id="UP000188533">
    <property type="component" value="Unassembled WGS sequence"/>
</dbReference>
<keyword evidence="2" id="KW-1185">Reference proteome</keyword>
<evidence type="ECO:0000313" key="1">
    <source>
        <dbReference type="EMBL" id="GAV99073.1"/>
    </source>
</evidence>
<organism evidence="1 2">
    <name type="scientific">Lentinula edodes</name>
    <name type="common">Shiitake mushroom</name>
    <name type="synonym">Lentinus edodes</name>
    <dbReference type="NCBI Taxonomy" id="5353"/>
    <lineage>
        <taxon>Eukaryota</taxon>
        <taxon>Fungi</taxon>
        <taxon>Dikarya</taxon>
        <taxon>Basidiomycota</taxon>
        <taxon>Agaricomycotina</taxon>
        <taxon>Agaricomycetes</taxon>
        <taxon>Agaricomycetidae</taxon>
        <taxon>Agaricales</taxon>
        <taxon>Marasmiineae</taxon>
        <taxon>Omphalotaceae</taxon>
        <taxon>Lentinula</taxon>
    </lineage>
</organism>
<comment type="caution">
    <text evidence="1">The sequence shown here is derived from an EMBL/GenBank/DDBJ whole genome shotgun (WGS) entry which is preliminary data.</text>
</comment>
<proteinExistence type="predicted"/>
<sequence length="105" mass="11138">MTGKPFLSVPDDNAARNSSPLRVYSDMKFSLQVALLALAAVGANAASRKKRDVAESAIAETTTATTEPLTLTATRVFNTLIPEAPYMTAVTTEVVWTQYPASSSA</sequence>
<reference evidence="1 2" key="1">
    <citation type="submission" date="2016-08" db="EMBL/GenBank/DDBJ databases">
        <authorList>
            <consortium name="Lentinula edodes genome sequencing consortium"/>
            <person name="Sakamoto Y."/>
            <person name="Nakade K."/>
            <person name="Sato S."/>
            <person name="Yoshida Y."/>
            <person name="Miyazaki K."/>
            <person name="Natsume S."/>
            <person name="Konno N."/>
        </authorList>
    </citation>
    <scope>NUCLEOTIDE SEQUENCE [LARGE SCALE GENOMIC DNA]</scope>
    <source>
        <strain evidence="1 2">NBRC 111202</strain>
    </source>
</reference>